<evidence type="ECO:0000256" key="2">
    <source>
        <dbReference type="ARBA" id="ARBA00023172"/>
    </source>
</evidence>
<evidence type="ECO:0000313" key="4">
    <source>
        <dbReference type="EMBL" id="MTD92854.1"/>
    </source>
</evidence>
<gene>
    <name evidence="4" type="ORF">GIW81_00740</name>
</gene>
<evidence type="ECO:0000259" key="3">
    <source>
        <dbReference type="PROSITE" id="PS51898"/>
    </source>
</evidence>
<dbReference type="SUPFAM" id="SSF56349">
    <property type="entry name" value="DNA breaking-rejoining enzymes"/>
    <property type="match status" value="1"/>
</dbReference>
<dbReference type="Gene3D" id="1.10.443.10">
    <property type="entry name" value="Intergrase catalytic core"/>
    <property type="match status" value="1"/>
</dbReference>
<dbReference type="InterPro" id="IPR013762">
    <property type="entry name" value="Integrase-like_cat_sf"/>
</dbReference>
<dbReference type="GO" id="GO:0003677">
    <property type="term" value="F:DNA binding"/>
    <property type="evidence" value="ECO:0007669"/>
    <property type="project" value="InterPro"/>
</dbReference>
<dbReference type="GO" id="GO:0006310">
    <property type="term" value="P:DNA recombination"/>
    <property type="evidence" value="ECO:0007669"/>
    <property type="project" value="UniProtKB-KW"/>
</dbReference>
<dbReference type="PROSITE" id="PS51898">
    <property type="entry name" value="TYR_RECOMBINASE"/>
    <property type="match status" value="1"/>
</dbReference>
<dbReference type="Pfam" id="PF00589">
    <property type="entry name" value="Phage_integrase"/>
    <property type="match status" value="1"/>
</dbReference>
<keyword evidence="5" id="KW-1185">Reference proteome</keyword>
<sequence length="390" mass="43935">MSIRQYGPRSFRVEAMVRGERRSEYVATSVEAEALEAKWLEERKSGRAAPSNVVVLPVKTKKAWTLENAFDHGLNKPAGDGGWMGAVWEPDVRRIKDQCITYFGPNFLIAKVRRAEEGDEANEKTIDGFVAMCRTGVFATSSFRSKGKGKKYGARKNSNATINRKLDVLKKALRLAFEFKALEAMPAFPVRPAEGNKKIRFYSDEEEAALLSGLQDGVEDPTTKDPDGWLEAYDQMCILIDVGVRWGELFGLQSADFHKGRREVLVRGIEDSGQQNDDLDRVVPLTDRAFAILARRCKLGANGKPFMLNYDGLSYRFDKVKDAMGLKHDKRFTLHTARHTFCSRLAQNEVDVGVIQRLAGHKNIATTMRYVHFKTRNLRAAIDAVERRAV</sequence>
<dbReference type="GO" id="GO:0015074">
    <property type="term" value="P:DNA integration"/>
    <property type="evidence" value="ECO:0007669"/>
    <property type="project" value="UniProtKB-KW"/>
</dbReference>
<accession>A0A6I3KDD0</accession>
<feature type="domain" description="Tyr recombinase" evidence="3">
    <location>
        <begin position="197"/>
        <end position="383"/>
    </location>
</feature>
<dbReference type="PANTHER" id="PTHR30349:SF64">
    <property type="entry name" value="PROPHAGE INTEGRASE INTD-RELATED"/>
    <property type="match status" value="1"/>
</dbReference>
<dbReference type="PANTHER" id="PTHR30349">
    <property type="entry name" value="PHAGE INTEGRASE-RELATED"/>
    <property type="match status" value="1"/>
</dbReference>
<keyword evidence="2" id="KW-0233">DNA recombination</keyword>
<protein>
    <submittedName>
        <fullName evidence="4">Tyrosine-type recombinase/integrase</fullName>
    </submittedName>
</protein>
<evidence type="ECO:0000256" key="1">
    <source>
        <dbReference type="ARBA" id="ARBA00022908"/>
    </source>
</evidence>
<name>A0A6I3KDD0_9HYPH</name>
<dbReference type="CDD" id="cd00796">
    <property type="entry name" value="INT_Rci_Hp1_C"/>
    <property type="match status" value="1"/>
</dbReference>
<organism evidence="4 5">
    <name type="scientific">Hyphomicrobium album</name>
    <dbReference type="NCBI Taxonomy" id="2665159"/>
    <lineage>
        <taxon>Bacteria</taxon>
        <taxon>Pseudomonadati</taxon>
        <taxon>Pseudomonadota</taxon>
        <taxon>Alphaproteobacteria</taxon>
        <taxon>Hyphomicrobiales</taxon>
        <taxon>Hyphomicrobiaceae</taxon>
        <taxon>Hyphomicrobium</taxon>
    </lineage>
</organism>
<dbReference type="AlphaFoldDB" id="A0A6I3KDD0"/>
<proteinExistence type="predicted"/>
<dbReference type="EMBL" id="WMBQ01000001">
    <property type="protein sequence ID" value="MTD92854.1"/>
    <property type="molecule type" value="Genomic_DNA"/>
</dbReference>
<dbReference type="InterPro" id="IPR050090">
    <property type="entry name" value="Tyrosine_recombinase_XerCD"/>
</dbReference>
<reference evidence="4 5" key="1">
    <citation type="submission" date="2019-11" db="EMBL/GenBank/DDBJ databases">
        <title>Identification of a novel strain.</title>
        <authorList>
            <person name="Xu Q."/>
            <person name="Wang G."/>
        </authorList>
    </citation>
    <scope>NUCLEOTIDE SEQUENCE [LARGE SCALE GENOMIC DNA]</scope>
    <source>
        <strain evidence="5">xq</strain>
    </source>
</reference>
<dbReference type="InterPro" id="IPR011010">
    <property type="entry name" value="DNA_brk_join_enz"/>
</dbReference>
<evidence type="ECO:0000313" key="5">
    <source>
        <dbReference type="Proteomes" id="UP000440694"/>
    </source>
</evidence>
<keyword evidence="1" id="KW-0229">DNA integration</keyword>
<dbReference type="InterPro" id="IPR002104">
    <property type="entry name" value="Integrase_catalytic"/>
</dbReference>
<dbReference type="RefSeq" id="WP_154737444.1">
    <property type="nucleotide sequence ID" value="NZ_WMBQ01000001.1"/>
</dbReference>
<dbReference type="Proteomes" id="UP000440694">
    <property type="component" value="Unassembled WGS sequence"/>
</dbReference>
<comment type="caution">
    <text evidence="4">The sequence shown here is derived from an EMBL/GenBank/DDBJ whole genome shotgun (WGS) entry which is preliminary data.</text>
</comment>